<reference key="1">
    <citation type="submission" date="2010-09" db="EMBL/GenBank/DDBJ databases">
        <authorList>
            <person name="Roh H."/>
            <person name="Ko H.-J."/>
            <person name="Kim D."/>
            <person name="Choi D.G."/>
            <person name="Park S."/>
            <person name="Kim S."/>
            <person name="Kim K.H."/>
            <person name="Chang I.S."/>
            <person name="Choi I.-G."/>
        </authorList>
    </citation>
    <scope>NUCLEOTIDE SEQUENCE</scope>
    <source>
        <strain>KIST612</strain>
    </source>
</reference>
<name>E3GPA5_9FIRM</name>
<evidence type="ECO:0000313" key="2">
    <source>
        <dbReference type="Proteomes" id="UP000006873"/>
    </source>
</evidence>
<dbReference type="KEGG" id="elm:ELI_2922"/>
<dbReference type="GeneID" id="68363932"/>
<evidence type="ECO:0000313" key="1">
    <source>
        <dbReference type="EMBL" id="ADO37891.1"/>
    </source>
</evidence>
<dbReference type="EMBL" id="CP002273">
    <property type="protein sequence ID" value="ADO37891.1"/>
    <property type="molecule type" value="Genomic_DNA"/>
</dbReference>
<dbReference type="HOGENOM" id="CLU_1934860_0_0_9"/>
<keyword evidence="2" id="KW-1185">Reference proteome</keyword>
<sequence>MSNNFIELLSPMGGVMWKGDLAGNDAGYSATESFVKEHTHVGWTLSVFDALTESTIEIDCSDLAEMPKIVSYIYNLEHAAPMTFIGENPVSESYVVGMTCTRGRLNIPGAYKAENGKLIDLAKHGQEVSE</sequence>
<accession>E3GPA5</accession>
<organism evidence="1 2">
    <name type="scientific">Eubacterium callanderi</name>
    <dbReference type="NCBI Taxonomy" id="53442"/>
    <lineage>
        <taxon>Bacteria</taxon>
        <taxon>Bacillati</taxon>
        <taxon>Bacillota</taxon>
        <taxon>Clostridia</taxon>
        <taxon>Eubacteriales</taxon>
        <taxon>Eubacteriaceae</taxon>
        <taxon>Eubacterium</taxon>
    </lineage>
</organism>
<dbReference type="RefSeq" id="WP_013381209.1">
    <property type="nucleotide sequence ID" value="NC_014624.2"/>
</dbReference>
<reference evidence="1 2" key="2">
    <citation type="journal article" date="2011" name="J. Bacteriol.">
        <title>Complete genome sequence of a carbon monoxide-utilizing acetogen, Eubacterium limosum KIST612.</title>
        <authorList>
            <person name="Roh H."/>
            <person name="Ko H.J."/>
            <person name="Kim D."/>
            <person name="Choi D.G."/>
            <person name="Park S."/>
            <person name="Kim S."/>
            <person name="Chang I.S."/>
            <person name="Choi I.G."/>
        </authorList>
    </citation>
    <scope>NUCLEOTIDE SEQUENCE [LARGE SCALE GENOMIC DNA]</scope>
    <source>
        <strain evidence="1 2">KIST612</strain>
    </source>
</reference>
<gene>
    <name evidence="1" type="ordered locus">ELI_2922</name>
</gene>
<proteinExistence type="predicted"/>
<protein>
    <submittedName>
        <fullName evidence="1">Uncharacterized protein</fullName>
    </submittedName>
</protein>
<dbReference type="Proteomes" id="UP000006873">
    <property type="component" value="Chromosome"/>
</dbReference>
<dbReference type="AlphaFoldDB" id="E3GPA5"/>